<evidence type="ECO:0000256" key="4">
    <source>
        <dbReference type="ARBA" id="ARBA00022692"/>
    </source>
</evidence>
<keyword evidence="12 23" id="KW-0675">Receptor</keyword>
<dbReference type="GO" id="GO:0045211">
    <property type="term" value="C:postsynaptic membrane"/>
    <property type="evidence" value="ECO:0007669"/>
    <property type="project" value="UniProtKB-SubCell"/>
</dbReference>
<feature type="site" description="Interaction with the cone snail toxin Con-ikot-ikot" evidence="21">
    <location>
        <position position="508"/>
    </location>
</feature>
<evidence type="ECO:0000256" key="6">
    <source>
        <dbReference type="ARBA" id="ARBA00022989"/>
    </source>
</evidence>
<evidence type="ECO:0000256" key="3">
    <source>
        <dbReference type="ARBA" id="ARBA00022553"/>
    </source>
</evidence>
<evidence type="ECO:0000256" key="13">
    <source>
        <dbReference type="ARBA" id="ARBA00023180"/>
    </source>
</evidence>
<dbReference type="Gene3D" id="1.10.287.70">
    <property type="match status" value="2"/>
</dbReference>
<dbReference type="InterPro" id="IPR019594">
    <property type="entry name" value="Glu/Gly-bd"/>
</dbReference>
<dbReference type="PRINTS" id="PR00177">
    <property type="entry name" value="NMDARECEPTOR"/>
</dbReference>
<dbReference type="PANTHER" id="PTHR18966">
    <property type="entry name" value="IONOTROPIC GLUTAMATE RECEPTOR"/>
    <property type="match status" value="1"/>
</dbReference>
<keyword evidence="14 23" id="KW-0628">Postsynaptic cell membrane</keyword>
<sequence length="736" mass="82118">CSQFSKGVYAIIGVYDRKTVNMLMSFCGALHVCFVTPSFPMENSNQFVIQLRPELQDALVGVIEHYKWSKFGFLDIDLTEFKKGEANVTGFQLVNYADPNISRIVQQWMDFDNKDAKVPKRGLKYTGALTYDGVKVMSTAFQNLRRQRIDISRRGNAGECLANPPAPWGQGIDIQRALQQVRIEGLTGHIQFNEKGRRTNYTVSVMELRPTGPKKVGYWNEDEKFVSTAAYIPGSNDTYGLQNRTYIVTTILESPYVMLKKNHEQFTGNDKYEGYCVELAAEIAKHVGYHYILKIVADGKYGARDPETMMWNGMVGELVYGKADVAVAPLTITLVREEVIDFSKPFMSLGISIMIKKPTKSKPGVFSFLDPLAYEIWMCIVFAYIGVSVVLFLVSRFSPYEWHADDCEEGVDQEQNNEFGIFNSLWFSLGAFMQQGCDISPRSLSGRIVGGVWWFFTLIIISSYTANLAAFLTVERMVSPIESAEDLAKQTEIAYGTLDAGSTKEFFRRSKIAVFEKMWSYMKSADPSVFVKTTDEGVIRVRKSKGKYAYLLESTMNEYIEQRKPCDTMKVGGNLDSKGYGIATPKGSPLRIPVNLAVLKLSEQAVLDKLKNKWWYDKGECGSKDSGRKDKTSALSLSNVAGVFYILIGGLGLAMLVALVEFCYKSRTESHRMKVSARAAQQSINDAMRCSTLTRMSGNGSGGENGRIVTHDFPKAVQTLPCMSHAASMGLGASGM</sequence>
<evidence type="ECO:0000256" key="2">
    <source>
        <dbReference type="ARBA" id="ARBA00022475"/>
    </source>
</evidence>
<evidence type="ECO:0000256" key="9">
    <source>
        <dbReference type="ARBA" id="ARBA00023136"/>
    </source>
</evidence>
<dbReference type="SUPFAM" id="SSF81324">
    <property type="entry name" value="Voltage-gated potassium channels"/>
    <property type="match status" value="1"/>
</dbReference>
<evidence type="ECO:0000256" key="7">
    <source>
        <dbReference type="ARBA" id="ARBA00023018"/>
    </source>
</evidence>
<comment type="function">
    <text evidence="23">Receptor for glutamate that functions as a ligand-gated ion channel in the central nervous system and plays an important role in excitatory synaptic transmission. L-glutamate acts as an excitatory neurotransmitter at many synapses in the central nervous system.</text>
</comment>
<feature type="binding site" evidence="20">
    <location>
        <position position="329"/>
    </location>
    <ligand>
        <name>L-glutamate</name>
        <dbReference type="ChEBI" id="CHEBI:29985"/>
    </ligand>
</feature>
<keyword evidence="15 23" id="KW-1071">Ligand-gated ion channel</keyword>
<dbReference type="InterPro" id="IPR015683">
    <property type="entry name" value="Ionotropic_Glu_rcpt"/>
</dbReference>
<evidence type="ECO:0000259" key="24">
    <source>
        <dbReference type="SMART" id="SM00079"/>
    </source>
</evidence>
<proteinExistence type="inferred from homology"/>
<comment type="similarity">
    <text evidence="23">Belongs to the glutamate-gated ion channel (TC 1.A.10.1) family.</text>
</comment>
<evidence type="ECO:0000256" key="15">
    <source>
        <dbReference type="ARBA" id="ARBA00023286"/>
    </source>
</evidence>
<feature type="binding site" evidence="20">
    <location>
        <position position="331"/>
    </location>
    <ligand>
        <name>L-glutamate</name>
        <dbReference type="ChEBI" id="CHEBI:29985"/>
    </ligand>
</feature>
<keyword evidence="4 23" id="KW-0812">Transmembrane</keyword>
<keyword evidence="27" id="KW-1185">Reference proteome</keyword>
<evidence type="ECO:0000259" key="25">
    <source>
        <dbReference type="SMART" id="SM00918"/>
    </source>
</evidence>
<keyword evidence="11 22" id="KW-1015">Disulfide bond</keyword>
<protein>
    <recommendedName>
        <fullName evidence="23">Glutamate receptor</fullName>
    </recommendedName>
</protein>
<evidence type="ECO:0000256" key="14">
    <source>
        <dbReference type="ARBA" id="ARBA00023257"/>
    </source>
</evidence>
<feature type="disulfide bond" evidence="22">
    <location>
        <begin position="566"/>
        <end position="621"/>
    </location>
</feature>
<evidence type="ECO:0000256" key="1">
    <source>
        <dbReference type="ARBA" id="ARBA00022448"/>
    </source>
</evidence>
<keyword evidence="2 23" id="KW-1003">Cell membrane</keyword>
<feature type="domain" description="Ionotropic glutamate receptor C-terminal" evidence="24">
    <location>
        <begin position="245"/>
        <end position="617"/>
    </location>
</feature>
<reference evidence="26" key="1">
    <citation type="submission" date="2025-08" db="UniProtKB">
        <authorList>
            <consortium name="Ensembl"/>
        </authorList>
    </citation>
    <scope>IDENTIFICATION</scope>
</reference>
<feature type="site" description="Interaction with the cone snail toxin Con-ikot-ikot" evidence="21">
    <location>
        <position position="304"/>
    </location>
</feature>
<dbReference type="FunFam" id="3.40.190.10:FF:000666">
    <property type="entry name" value="Glutamate receptor, ionotropic, AMPA 2a"/>
    <property type="match status" value="1"/>
</dbReference>
<dbReference type="SMART" id="SM00918">
    <property type="entry name" value="Lig_chan-Glu_bd"/>
    <property type="match status" value="1"/>
</dbReference>
<keyword evidence="7 23" id="KW-0770">Synapse</keyword>
<accession>A0A8C1Q8N2</accession>
<evidence type="ECO:0000256" key="12">
    <source>
        <dbReference type="ARBA" id="ARBA00023170"/>
    </source>
</evidence>
<name>A0A8C1Q8N2_CYPCA</name>
<evidence type="ECO:0000256" key="23">
    <source>
        <dbReference type="RuleBase" id="RU367118"/>
    </source>
</evidence>
<feature type="binding site" evidence="20">
    <location>
        <position position="553"/>
    </location>
    <ligand>
        <name>L-glutamate</name>
        <dbReference type="ChEBI" id="CHEBI:29985"/>
    </ligand>
</feature>
<feature type="binding site" evidence="20">
    <location>
        <position position="502"/>
    </location>
    <ligand>
        <name>L-glutamate</name>
        <dbReference type="ChEBI" id="CHEBI:29985"/>
    </ligand>
</feature>
<evidence type="ECO:0000256" key="5">
    <source>
        <dbReference type="ARBA" id="ARBA00022729"/>
    </source>
</evidence>
<dbReference type="Proteomes" id="UP000694427">
    <property type="component" value="Unplaced"/>
</dbReference>
<evidence type="ECO:0000256" key="19">
    <source>
        <dbReference type="ARBA" id="ARBA00036634"/>
    </source>
</evidence>
<keyword evidence="10" id="KW-0564">Palmitate</keyword>
<evidence type="ECO:0000313" key="26">
    <source>
        <dbReference type="Ensembl" id="ENSCCRP00010022120.1"/>
    </source>
</evidence>
<dbReference type="SUPFAM" id="SSF53822">
    <property type="entry name" value="Periplasmic binding protein-like I"/>
    <property type="match status" value="1"/>
</dbReference>
<dbReference type="CDD" id="cd13729">
    <property type="entry name" value="PBP2_iGluR_AMPA_GluR1"/>
    <property type="match status" value="1"/>
</dbReference>
<keyword evidence="5" id="KW-0732">Signal</keyword>
<reference evidence="26" key="2">
    <citation type="submission" date="2025-09" db="UniProtKB">
        <authorList>
            <consortium name="Ensembl"/>
        </authorList>
    </citation>
    <scope>IDENTIFICATION</scope>
</reference>
<evidence type="ECO:0000256" key="17">
    <source>
        <dbReference type="ARBA" id="ARBA00023303"/>
    </source>
</evidence>
<dbReference type="InterPro" id="IPR001320">
    <property type="entry name" value="Iontro_rcpt_C"/>
</dbReference>
<feature type="site" description="Interaction with the cone snail toxin Con-ikot-ikot" evidence="21">
    <location>
        <position position="600"/>
    </location>
</feature>
<dbReference type="Pfam" id="PF10613">
    <property type="entry name" value="Lig_chan-Glu_bd"/>
    <property type="match status" value="1"/>
</dbReference>
<evidence type="ECO:0000256" key="21">
    <source>
        <dbReference type="PIRSR" id="PIRSR601508-2"/>
    </source>
</evidence>
<dbReference type="InterPro" id="IPR001828">
    <property type="entry name" value="ANF_lig-bd_rcpt"/>
</dbReference>
<dbReference type="SMART" id="SM00079">
    <property type="entry name" value="PBPe"/>
    <property type="match status" value="1"/>
</dbReference>
<evidence type="ECO:0000256" key="22">
    <source>
        <dbReference type="PIRSR" id="PIRSR601508-3"/>
    </source>
</evidence>
<feature type="binding site" evidence="20">
    <location>
        <position position="503"/>
    </location>
    <ligand>
        <name>L-glutamate</name>
        <dbReference type="ChEBI" id="CHEBI:29985"/>
    </ligand>
</feature>
<dbReference type="GO" id="GO:0007166">
    <property type="term" value="P:cell surface receptor signaling pathway"/>
    <property type="evidence" value="ECO:0007669"/>
    <property type="project" value="UniProtKB-ARBA"/>
</dbReference>
<organism evidence="26 27">
    <name type="scientific">Cyprinus carpio</name>
    <name type="common">Common carp</name>
    <dbReference type="NCBI Taxonomy" id="7962"/>
    <lineage>
        <taxon>Eukaryota</taxon>
        <taxon>Metazoa</taxon>
        <taxon>Chordata</taxon>
        <taxon>Craniata</taxon>
        <taxon>Vertebrata</taxon>
        <taxon>Euteleostomi</taxon>
        <taxon>Actinopterygii</taxon>
        <taxon>Neopterygii</taxon>
        <taxon>Teleostei</taxon>
        <taxon>Ostariophysi</taxon>
        <taxon>Cypriniformes</taxon>
        <taxon>Cyprinidae</taxon>
        <taxon>Cyprininae</taxon>
        <taxon>Cyprinus</taxon>
    </lineage>
</organism>
<dbReference type="Gene3D" id="3.40.190.10">
    <property type="entry name" value="Periplasmic binding protein-like II"/>
    <property type="match status" value="2"/>
</dbReference>
<dbReference type="Pfam" id="PF01094">
    <property type="entry name" value="ANF_receptor"/>
    <property type="match status" value="2"/>
</dbReference>
<feature type="binding site" evidence="20">
    <location>
        <position position="336"/>
    </location>
    <ligand>
        <name>L-glutamate</name>
        <dbReference type="ChEBI" id="CHEBI:29985"/>
    </ligand>
</feature>
<dbReference type="AlphaFoldDB" id="A0A8C1Q8N2"/>
<dbReference type="FunFam" id="1.10.287.70:FF:000067">
    <property type="entry name" value="glutamate receptor 2 isoform X1"/>
    <property type="match status" value="1"/>
</dbReference>
<dbReference type="Pfam" id="PF00060">
    <property type="entry name" value="Lig_chan"/>
    <property type="match status" value="1"/>
</dbReference>
<evidence type="ECO:0000313" key="27">
    <source>
        <dbReference type="Proteomes" id="UP000694427"/>
    </source>
</evidence>
<evidence type="ECO:0000256" key="20">
    <source>
        <dbReference type="PIRSR" id="PIRSR601508-1"/>
    </source>
</evidence>
<evidence type="ECO:0000256" key="11">
    <source>
        <dbReference type="ARBA" id="ARBA00023157"/>
    </source>
</evidence>
<dbReference type="SUPFAM" id="SSF53850">
    <property type="entry name" value="Periplasmic binding protein-like II"/>
    <property type="match status" value="1"/>
</dbReference>
<dbReference type="GO" id="GO:0022824">
    <property type="term" value="F:transmitter-gated monoatomic ion channel activity"/>
    <property type="evidence" value="ECO:0007669"/>
    <property type="project" value="UniProtKB-ARBA"/>
</dbReference>
<feature type="transmembrane region" description="Helical" evidence="23">
    <location>
        <begin position="372"/>
        <end position="394"/>
    </location>
</feature>
<keyword evidence="17 23" id="KW-0407">Ion channel</keyword>
<keyword evidence="3" id="KW-0597">Phosphoprotein</keyword>
<evidence type="ECO:0000256" key="8">
    <source>
        <dbReference type="ARBA" id="ARBA00023065"/>
    </source>
</evidence>
<dbReference type="InterPro" id="IPR001508">
    <property type="entry name" value="Iono_Glu_rcpt_met"/>
</dbReference>
<keyword evidence="9 23" id="KW-0472">Membrane</keyword>
<keyword evidence="8 23" id="KW-0406">Ion transport</keyword>
<keyword evidence="16" id="KW-0449">Lipoprotein</keyword>
<comment type="subcellular location">
    <subcellularLocation>
        <location evidence="18 23">Postsynaptic cell membrane</location>
        <topology evidence="18 23">Multi-pass membrane protein</topology>
    </subcellularLocation>
</comment>
<feature type="site" description="Crucial to convey clamshell closure to channel opening" evidence="21">
    <location>
        <position position="481"/>
    </location>
</feature>
<dbReference type="InterPro" id="IPR028082">
    <property type="entry name" value="Peripla_BP_I"/>
</dbReference>
<evidence type="ECO:0000256" key="16">
    <source>
        <dbReference type="ARBA" id="ARBA00023288"/>
    </source>
</evidence>
<evidence type="ECO:0000256" key="18">
    <source>
        <dbReference type="ARBA" id="ARBA00034104"/>
    </source>
</evidence>
<comment type="catalytic activity">
    <reaction evidence="19">
        <text>Ca(2+)(in) = Ca(2+)(out)</text>
        <dbReference type="Rhea" id="RHEA:29671"/>
        <dbReference type="ChEBI" id="CHEBI:29108"/>
    </reaction>
</comment>
<dbReference type="Gene3D" id="3.40.50.2300">
    <property type="match status" value="2"/>
</dbReference>
<keyword evidence="6 23" id="KW-1133">Transmembrane helix</keyword>
<dbReference type="FunFam" id="3.40.190.10:FF:000001">
    <property type="entry name" value="Glutamate receptor ionotropic, kainate 2"/>
    <property type="match status" value="1"/>
</dbReference>
<dbReference type="Ensembl" id="ENSCCRT00010024191.1">
    <property type="protein sequence ID" value="ENSCCRP00010022120.1"/>
    <property type="gene ID" value="ENSCCRG00010007530.1"/>
</dbReference>
<evidence type="ECO:0000256" key="10">
    <source>
        <dbReference type="ARBA" id="ARBA00023139"/>
    </source>
</evidence>
<keyword evidence="13" id="KW-0325">Glycoprotein</keyword>
<feature type="transmembrane region" description="Helical" evidence="23">
    <location>
        <begin position="452"/>
        <end position="474"/>
    </location>
</feature>
<feature type="domain" description="Ionotropic glutamate receptor L-glutamate and glycine-binding" evidence="25">
    <location>
        <begin position="255"/>
        <end position="320"/>
    </location>
</feature>
<keyword evidence="1 23" id="KW-0813">Transport</keyword>
<feature type="transmembrane region" description="Helical" evidence="23">
    <location>
        <begin position="642"/>
        <end position="664"/>
    </location>
</feature>